<gene>
    <name evidence="1" type="ORF">HMPREF1120_07868</name>
</gene>
<dbReference type="HOGENOM" id="CLU_2133529_0_0_1"/>
<name>H6C9I1_EXODN</name>
<dbReference type="EMBL" id="JH226136">
    <property type="protein sequence ID" value="EHY59890.1"/>
    <property type="molecule type" value="Genomic_DNA"/>
</dbReference>
<dbReference type="InParanoid" id="H6C9I1"/>
<accession>H6C9I1</accession>
<dbReference type="AlphaFoldDB" id="H6C9I1"/>
<proteinExistence type="predicted"/>
<evidence type="ECO:0000313" key="1">
    <source>
        <dbReference type="EMBL" id="EHY59890.1"/>
    </source>
</evidence>
<reference evidence="1" key="1">
    <citation type="submission" date="2011-07" db="EMBL/GenBank/DDBJ databases">
        <title>The Genome Sequence of Exophiala (Wangiella) dermatitidis NIH/UT8656.</title>
        <authorList>
            <consortium name="The Broad Institute Genome Sequencing Platform"/>
            <person name="Cuomo C."/>
            <person name="Wang Z."/>
            <person name="Hunicke-Smith S."/>
            <person name="Szanislo P.J."/>
            <person name="Earl A."/>
            <person name="Young S.K."/>
            <person name="Zeng Q."/>
            <person name="Gargeya S."/>
            <person name="Fitzgerald M."/>
            <person name="Haas B."/>
            <person name="Abouelleil A."/>
            <person name="Alvarado L."/>
            <person name="Arachchi H.M."/>
            <person name="Berlin A."/>
            <person name="Brown A."/>
            <person name="Chapman S.B."/>
            <person name="Chen Z."/>
            <person name="Dunbar C."/>
            <person name="Freedman E."/>
            <person name="Gearin G."/>
            <person name="Gellesch M."/>
            <person name="Goldberg J."/>
            <person name="Griggs A."/>
            <person name="Gujja S."/>
            <person name="Heiman D."/>
            <person name="Howarth C."/>
            <person name="Larson L."/>
            <person name="Lui A."/>
            <person name="MacDonald P.J.P."/>
            <person name="Montmayeur A."/>
            <person name="Murphy C."/>
            <person name="Neiman D."/>
            <person name="Pearson M."/>
            <person name="Priest M."/>
            <person name="Roberts A."/>
            <person name="Saif S."/>
            <person name="Shea T."/>
            <person name="Shenoy N."/>
            <person name="Sisk P."/>
            <person name="Stolte C."/>
            <person name="Sykes S."/>
            <person name="Wortman J."/>
            <person name="Nusbaum C."/>
            <person name="Birren B."/>
        </authorList>
    </citation>
    <scope>NUCLEOTIDE SEQUENCE</scope>
    <source>
        <strain evidence="1">NIH/UT8656</strain>
    </source>
</reference>
<protein>
    <submittedName>
        <fullName evidence="1">Uncharacterized protein</fullName>
    </submittedName>
</protein>
<evidence type="ECO:0000313" key="2">
    <source>
        <dbReference type="Proteomes" id="UP000007304"/>
    </source>
</evidence>
<keyword evidence="2" id="KW-1185">Reference proteome</keyword>
<dbReference type="RefSeq" id="XP_009160351.1">
    <property type="nucleotide sequence ID" value="XM_009162103.1"/>
</dbReference>
<organism evidence="1 2">
    <name type="scientific">Exophiala dermatitidis (strain ATCC 34100 / CBS 525.76 / NIH/UT8656)</name>
    <name type="common">Black yeast</name>
    <name type="synonym">Wangiella dermatitidis</name>
    <dbReference type="NCBI Taxonomy" id="858893"/>
    <lineage>
        <taxon>Eukaryota</taxon>
        <taxon>Fungi</taxon>
        <taxon>Dikarya</taxon>
        <taxon>Ascomycota</taxon>
        <taxon>Pezizomycotina</taxon>
        <taxon>Eurotiomycetes</taxon>
        <taxon>Chaetothyriomycetidae</taxon>
        <taxon>Chaetothyriales</taxon>
        <taxon>Herpotrichiellaceae</taxon>
        <taxon>Exophiala</taxon>
    </lineage>
</organism>
<sequence>MSRLGWVPTGVHFPRVSGLNETLLAASSRQKSPFVQRCRWPLRYFTISSLRRRAAGLLVGFLLRLPSRDCGRQQMRAWWVFRVSLGWTIPNTLTIQKRTQQKRGAPTSSVASS</sequence>
<dbReference type="VEuPathDB" id="FungiDB:HMPREF1120_07868"/>
<dbReference type="GeneID" id="20312507"/>
<dbReference type="Proteomes" id="UP000007304">
    <property type="component" value="Unassembled WGS sequence"/>
</dbReference>